<keyword evidence="4" id="KW-1185">Reference proteome</keyword>
<organism evidence="2">
    <name type="scientific">Anopheles sinensis</name>
    <name type="common">Mosquito</name>
    <dbReference type="NCBI Taxonomy" id="74873"/>
    <lineage>
        <taxon>Eukaryota</taxon>
        <taxon>Metazoa</taxon>
        <taxon>Ecdysozoa</taxon>
        <taxon>Arthropoda</taxon>
        <taxon>Hexapoda</taxon>
        <taxon>Insecta</taxon>
        <taxon>Pterygota</taxon>
        <taxon>Neoptera</taxon>
        <taxon>Endopterygota</taxon>
        <taxon>Diptera</taxon>
        <taxon>Nematocera</taxon>
        <taxon>Culicoidea</taxon>
        <taxon>Culicidae</taxon>
        <taxon>Anophelinae</taxon>
        <taxon>Anopheles</taxon>
    </lineage>
</organism>
<feature type="region of interest" description="Disordered" evidence="1">
    <location>
        <begin position="1"/>
        <end position="31"/>
    </location>
</feature>
<dbReference type="EMBL" id="KE524999">
    <property type="protein sequence ID" value="KFB39999.1"/>
    <property type="molecule type" value="Genomic_DNA"/>
</dbReference>
<evidence type="ECO:0000313" key="4">
    <source>
        <dbReference type="Proteomes" id="UP000030765"/>
    </source>
</evidence>
<sequence length="104" mass="11433">MAIMVSRGEKVAGGGGGSELHTDNFTSVREPERKWLTRKDGASENNININESNAEIGRDEVYRGKVSNKWLAKPCSEVECDVRSQMRTERNGKNPGLGEPGGHF</sequence>
<dbReference type="VEuPathDB" id="VectorBase:ASIC007388"/>
<protein>
    <submittedName>
        <fullName evidence="2 3">Uncharacterized protein</fullName>
    </submittedName>
</protein>
<gene>
    <name evidence="2" type="ORF">ZHAS_00007388</name>
</gene>
<accession>A0A084VPV5</accession>
<dbReference type="AlphaFoldDB" id="A0A084VPV5"/>
<evidence type="ECO:0000313" key="2">
    <source>
        <dbReference type="EMBL" id="KFB39999.1"/>
    </source>
</evidence>
<feature type="region of interest" description="Disordered" evidence="1">
    <location>
        <begin position="85"/>
        <end position="104"/>
    </location>
</feature>
<dbReference type="Proteomes" id="UP000030765">
    <property type="component" value="Unassembled WGS sequence"/>
</dbReference>
<dbReference type="EnsemblMetazoa" id="ASIC007388-RA">
    <property type="protein sequence ID" value="ASIC007388-PA"/>
    <property type="gene ID" value="ASIC007388"/>
</dbReference>
<reference evidence="3" key="2">
    <citation type="submission" date="2020-05" db="UniProtKB">
        <authorList>
            <consortium name="EnsemblMetazoa"/>
        </authorList>
    </citation>
    <scope>IDENTIFICATION</scope>
</reference>
<proteinExistence type="predicted"/>
<name>A0A084VPV5_ANOSI</name>
<reference evidence="2 4" key="1">
    <citation type="journal article" date="2014" name="BMC Genomics">
        <title>Genome sequence of Anopheles sinensis provides insight into genetics basis of mosquito competence for malaria parasites.</title>
        <authorList>
            <person name="Zhou D."/>
            <person name="Zhang D."/>
            <person name="Ding G."/>
            <person name="Shi L."/>
            <person name="Hou Q."/>
            <person name="Ye Y."/>
            <person name="Xu Y."/>
            <person name="Zhou H."/>
            <person name="Xiong C."/>
            <person name="Li S."/>
            <person name="Yu J."/>
            <person name="Hong S."/>
            <person name="Yu X."/>
            <person name="Zou P."/>
            <person name="Chen C."/>
            <person name="Chang X."/>
            <person name="Wang W."/>
            <person name="Lv Y."/>
            <person name="Sun Y."/>
            <person name="Ma L."/>
            <person name="Shen B."/>
            <person name="Zhu C."/>
        </authorList>
    </citation>
    <scope>NUCLEOTIDE SEQUENCE [LARGE SCALE GENOMIC DNA]</scope>
</reference>
<evidence type="ECO:0000313" key="3">
    <source>
        <dbReference type="EnsemblMetazoa" id="ASIC007388-PA"/>
    </source>
</evidence>
<evidence type="ECO:0000256" key="1">
    <source>
        <dbReference type="SAM" id="MobiDB-lite"/>
    </source>
</evidence>
<dbReference type="EMBL" id="ATLV01015039">
    <property type="status" value="NOT_ANNOTATED_CDS"/>
    <property type="molecule type" value="Genomic_DNA"/>
</dbReference>